<evidence type="ECO:0000313" key="2">
    <source>
        <dbReference type="Proteomes" id="UP001501821"/>
    </source>
</evidence>
<dbReference type="InterPro" id="IPR053228">
    <property type="entry name" value="Stereospecific_Lipase"/>
</dbReference>
<evidence type="ECO:0008006" key="3">
    <source>
        <dbReference type="Google" id="ProtNLM"/>
    </source>
</evidence>
<dbReference type="EMBL" id="BAABAH010000014">
    <property type="protein sequence ID" value="GAA3829375.1"/>
    <property type="molecule type" value="Genomic_DNA"/>
</dbReference>
<accession>A0ABP7IXS3</accession>
<dbReference type="Proteomes" id="UP001501821">
    <property type="component" value="Unassembled WGS sequence"/>
</dbReference>
<sequence length="362" mass="38990">MQQATVETVVLGRRLATLLALVLTTAALLVTGTATGALADPASPTPAYAPLDRPGPALDVPTATLRAAMQCHGTPGKGPRAVFLNPATSVTPDENYSWNWEPLFDGQGRYWCTMTMPFHTFGDIQTAAEYIVYAIRTMYHSTGGKVAILGHSQGGMSGRWALRFWPDLRHMVSEVIGMAPSNHGTKSLATCIVGVTRCVPAVWQQAYGSQFIQALNSRAETFRGIDYTNIYTAFDEVVTPPKSAGLTTGQGRISNIKVQSVCPLDPYEHVLMGTVSNTVYSLVMDALTHPGPADADRVPASACSRLYMPGIDPTDIDTLTTPLMALPTLVSTAVPDITFSGAPLLPREPKVRCYAFVDRCRR</sequence>
<dbReference type="PANTHER" id="PTHR37574:SF1">
    <property type="entry name" value="LIPASE B"/>
    <property type="match status" value="1"/>
</dbReference>
<name>A0ABP7IXS3_9ACTN</name>
<keyword evidence="2" id="KW-1185">Reference proteome</keyword>
<dbReference type="InterPro" id="IPR002918">
    <property type="entry name" value="Lipase_EstA/Esterase_EstB"/>
</dbReference>
<dbReference type="PANTHER" id="PTHR37574">
    <property type="entry name" value="LIPASE B"/>
    <property type="match status" value="1"/>
</dbReference>
<protein>
    <recommendedName>
        <fullName evidence="3">Lipase</fullName>
    </recommendedName>
</protein>
<dbReference type="Pfam" id="PF01674">
    <property type="entry name" value="Lipase_2"/>
    <property type="match status" value="1"/>
</dbReference>
<organism evidence="1 2">
    <name type="scientific">Nocardioides panacisoli</name>
    <dbReference type="NCBI Taxonomy" id="627624"/>
    <lineage>
        <taxon>Bacteria</taxon>
        <taxon>Bacillati</taxon>
        <taxon>Actinomycetota</taxon>
        <taxon>Actinomycetes</taxon>
        <taxon>Propionibacteriales</taxon>
        <taxon>Nocardioidaceae</taxon>
        <taxon>Nocardioides</taxon>
    </lineage>
</organism>
<dbReference type="Gene3D" id="3.40.50.1820">
    <property type="entry name" value="alpha/beta hydrolase"/>
    <property type="match status" value="1"/>
</dbReference>
<proteinExistence type="predicted"/>
<reference evidence="2" key="1">
    <citation type="journal article" date="2019" name="Int. J. Syst. Evol. Microbiol.">
        <title>The Global Catalogue of Microorganisms (GCM) 10K type strain sequencing project: providing services to taxonomists for standard genome sequencing and annotation.</title>
        <authorList>
            <consortium name="The Broad Institute Genomics Platform"/>
            <consortium name="The Broad Institute Genome Sequencing Center for Infectious Disease"/>
            <person name="Wu L."/>
            <person name="Ma J."/>
        </authorList>
    </citation>
    <scope>NUCLEOTIDE SEQUENCE [LARGE SCALE GENOMIC DNA]</scope>
    <source>
        <strain evidence="2">JCM 16953</strain>
    </source>
</reference>
<dbReference type="InterPro" id="IPR029058">
    <property type="entry name" value="AB_hydrolase_fold"/>
</dbReference>
<gene>
    <name evidence="1" type="ORF">GCM10022242_33420</name>
</gene>
<evidence type="ECO:0000313" key="1">
    <source>
        <dbReference type="EMBL" id="GAA3829375.1"/>
    </source>
</evidence>
<dbReference type="SUPFAM" id="SSF53474">
    <property type="entry name" value="alpha/beta-Hydrolases"/>
    <property type="match status" value="1"/>
</dbReference>
<comment type="caution">
    <text evidence="1">The sequence shown here is derived from an EMBL/GenBank/DDBJ whole genome shotgun (WGS) entry which is preliminary data.</text>
</comment>